<reference evidence="10" key="2">
    <citation type="journal article" date="2021" name="Genome Biol. Evol.">
        <title>Developing a high-quality reference genome for a parasitic bivalve with doubly uniparental inheritance (Bivalvia: Unionida).</title>
        <authorList>
            <person name="Smith C.H."/>
        </authorList>
    </citation>
    <scope>NUCLEOTIDE SEQUENCE</scope>
    <source>
        <strain evidence="10">CHS0354</strain>
        <tissue evidence="10">Mantle</tissue>
    </source>
</reference>
<dbReference type="InterPro" id="IPR002502">
    <property type="entry name" value="Amidase_domain"/>
</dbReference>
<dbReference type="SMART" id="SM00644">
    <property type="entry name" value="Ami_2"/>
    <property type="match status" value="1"/>
</dbReference>
<dbReference type="SUPFAM" id="SSF55846">
    <property type="entry name" value="N-acetylmuramoyl-L-alanine amidase-like"/>
    <property type="match status" value="1"/>
</dbReference>
<dbReference type="PIRSF" id="PIRSF037945">
    <property type="entry name" value="PGRPs"/>
    <property type="match status" value="1"/>
</dbReference>
<dbReference type="GO" id="GO:0045087">
    <property type="term" value="P:innate immune response"/>
    <property type="evidence" value="ECO:0007669"/>
    <property type="project" value="UniProtKB-KW"/>
</dbReference>
<reference evidence="10" key="1">
    <citation type="journal article" date="2021" name="Genome Biol. Evol.">
        <title>A High-Quality Reference Genome for a Parasitic Bivalve with Doubly Uniparental Inheritance (Bivalvia: Unionida).</title>
        <authorList>
            <person name="Smith C.H."/>
        </authorList>
    </citation>
    <scope>NUCLEOTIDE SEQUENCE</scope>
    <source>
        <strain evidence="10">CHS0354</strain>
    </source>
</reference>
<comment type="similarity">
    <text evidence="1 6">Belongs to the N-acetylmuramoyl-L-alanine amidase 2 family.</text>
</comment>
<evidence type="ECO:0000259" key="9">
    <source>
        <dbReference type="SMART" id="SM00701"/>
    </source>
</evidence>
<evidence type="ECO:0000256" key="7">
    <source>
        <dbReference type="PIRSR" id="PIRSR037945-1"/>
    </source>
</evidence>
<dbReference type="GO" id="GO:0008270">
    <property type="term" value="F:zinc ion binding"/>
    <property type="evidence" value="ECO:0007669"/>
    <property type="project" value="InterPro"/>
</dbReference>
<dbReference type="Proteomes" id="UP001195483">
    <property type="component" value="Unassembled WGS sequence"/>
</dbReference>
<accession>A0AAE0ST82</accession>
<dbReference type="PANTHER" id="PTHR11022:SF41">
    <property type="entry name" value="PEPTIDOGLYCAN-RECOGNITION PROTEIN LC-RELATED"/>
    <property type="match status" value="1"/>
</dbReference>
<dbReference type="AlphaFoldDB" id="A0AAE0ST82"/>
<dbReference type="InterPro" id="IPR006619">
    <property type="entry name" value="PGRP_domain_met/bac"/>
</dbReference>
<evidence type="ECO:0000259" key="8">
    <source>
        <dbReference type="SMART" id="SM00644"/>
    </source>
</evidence>
<evidence type="ECO:0000256" key="6">
    <source>
        <dbReference type="PIRNR" id="PIRNR037945"/>
    </source>
</evidence>
<feature type="disulfide bond" evidence="7">
    <location>
        <begin position="55"/>
        <end position="61"/>
    </location>
</feature>
<feature type="domain" description="Peptidoglycan recognition protein family" evidence="9">
    <location>
        <begin position="19"/>
        <end position="161"/>
    </location>
</feature>
<evidence type="ECO:0000256" key="5">
    <source>
        <dbReference type="ARBA" id="ARBA00023157"/>
    </source>
</evidence>
<evidence type="ECO:0000256" key="2">
    <source>
        <dbReference type="ARBA" id="ARBA00022588"/>
    </source>
</evidence>
<organism evidence="10 11">
    <name type="scientific">Potamilus streckersoni</name>
    <dbReference type="NCBI Taxonomy" id="2493646"/>
    <lineage>
        <taxon>Eukaryota</taxon>
        <taxon>Metazoa</taxon>
        <taxon>Spiralia</taxon>
        <taxon>Lophotrochozoa</taxon>
        <taxon>Mollusca</taxon>
        <taxon>Bivalvia</taxon>
        <taxon>Autobranchia</taxon>
        <taxon>Heteroconchia</taxon>
        <taxon>Palaeoheterodonta</taxon>
        <taxon>Unionida</taxon>
        <taxon>Unionoidea</taxon>
        <taxon>Unionidae</taxon>
        <taxon>Ambleminae</taxon>
        <taxon>Lampsilini</taxon>
        <taxon>Potamilus</taxon>
    </lineage>
</organism>
<evidence type="ECO:0000313" key="11">
    <source>
        <dbReference type="Proteomes" id="UP001195483"/>
    </source>
</evidence>
<feature type="domain" description="N-acetylmuramoyl-L-alanine amidase" evidence="8">
    <location>
        <begin position="30"/>
        <end position="168"/>
    </location>
</feature>
<dbReference type="InterPro" id="IPR017331">
    <property type="entry name" value="Peptidoglycan_recognition"/>
</dbReference>
<keyword evidence="3" id="KW-0732">Signal</keyword>
<gene>
    <name evidence="10" type="ORF">CHS0354_006078</name>
</gene>
<proteinExistence type="inferred from homology"/>
<dbReference type="GO" id="GO:0008745">
    <property type="term" value="F:N-acetylmuramoyl-L-alanine amidase activity"/>
    <property type="evidence" value="ECO:0007669"/>
    <property type="project" value="InterPro"/>
</dbReference>
<evidence type="ECO:0000256" key="3">
    <source>
        <dbReference type="ARBA" id="ARBA00022729"/>
    </source>
</evidence>
<keyword evidence="5" id="KW-1015">Disulfide bond</keyword>
<comment type="caution">
    <text evidence="10">The sequence shown here is derived from an EMBL/GenBank/DDBJ whole genome shotgun (WGS) entry which is preliminary data.</text>
</comment>
<dbReference type="Gene3D" id="3.40.80.10">
    <property type="entry name" value="Peptidoglycan recognition protein-like"/>
    <property type="match status" value="1"/>
</dbReference>
<keyword evidence="4 6" id="KW-0391">Immunity</keyword>
<keyword evidence="2 6" id="KW-0399">Innate immunity</keyword>
<reference evidence="10" key="3">
    <citation type="submission" date="2023-05" db="EMBL/GenBank/DDBJ databases">
        <authorList>
            <person name="Smith C.H."/>
        </authorList>
    </citation>
    <scope>NUCLEOTIDE SEQUENCE</scope>
    <source>
        <strain evidence="10">CHS0354</strain>
        <tissue evidence="10">Mantle</tissue>
    </source>
</reference>
<dbReference type="CDD" id="cd06583">
    <property type="entry name" value="PGRP"/>
    <property type="match status" value="1"/>
</dbReference>
<sequence length="190" mass="21376">MSGREPWTGQAGPPSLKNLNLMTRAEWGARDTRNTEYMATPVSIVFIHHTAMSRCQDHESCCQELRRIQNFHMDDRGWDDIAYNYLIGENGCVYEGRGWNRVGAHTAGWNKVAIGLSLLGDFTSVAPDPRALDAVRNLLDLGVAEGKISANYKLYGHKDVRNTTECPGQKLYDIISKWDNYDSNQPICPN</sequence>
<dbReference type="SMART" id="SM00701">
    <property type="entry name" value="PGRP"/>
    <property type="match status" value="1"/>
</dbReference>
<protein>
    <recommendedName>
        <fullName evidence="6">Peptidoglycan-recognition protein</fullName>
    </recommendedName>
</protein>
<dbReference type="FunFam" id="3.40.80.10:FF:000001">
    <property type="entry name" value="Peptidoglycan recognition protein 1"/>
    <property type="match status" value="1"/>
</dbReference>
<dbReference type="Pfam" id="PF01510">
    <property type="entry name" value="Amidase_2"/>
    <property type="match status" value="1"/>
</dbReference>
<evidence type="ECO:0000256" key="1">
    <source>
        <dbReference type="ARBA" id="ARBA00007553"/>
    </source>
</evidence>
<dbReference type="PANTHER" id="PTHR11022">
    <property type="entry name" value="PEPTIDOGLYCAN RECOGNITION PROTEIN"/>
    <property type="match status" value="1"/>
</dbReference>
<dbReference type="InterPro" id="IPR015510">
    <property type="entry name" value="PGRP"/>
</dbReference>
<dbReference type="EMBL" id="JAEAOA010000432">
    <property type="protein sequence ID" value="KAK3597725.1"/>
    <property type="molecule type" value="Genomic_DNA"/>
</dbReference>
<evidence type="ECO:0000313" key="10">
    <source>
        <dbReference type="EMBL" id="KAK3597725.1"/>
    </source>
</evidence>
<dbReference type="GO" id="GO:0009253">
    <property type="term" value="P:peptidoglycan catabolic process"/>
    <property type="evidence" value="ECO:0007669"/>
    <property type="project" value="InterPro"/>
</dbReference>
<keyword evidence="11" id="KW-1185">Reference proteome</keyword>
<dbReference type="GO" id="GO:0042834">
    <property type="term" value="F:peptidoglycan binding"/>
    <property type="evidence" value="ECO:0007669"/>
    <property type="project" value="InterPro"/>
</dbReference>
<dbReference type="InterPro" id="IPR036505">
    <property type="entry name" value="Amidase/PGRP_sf"/>
</dbReference>
<evidence type="ECO:0000256" key="4">
    <source>
        <dbReference type="ARBA" id="ARBA00022859"/>
    </source>
</evidence>
<name>A0AAE0ST82_9BIVA</name>